<evidence type="ECO:0000313" key="7">
    <source>
        <dbReference type="EMBL" id="CCD26827.1"/>
    </source>
</evidence>
<evidence type="ECO:0000256" key="4">
    <source>
        <dbReference type="ARBA" id="ARBA00022679"/>
    </source>
</evidence>
<organism evidence="7 8">
    <name type="scientific">Naumovozyma dairenensis (strain ATCC 10597 / BCRC 20456 / CBS 421 / NBRC 0211 / NRRL Y-12639)</name>
    <name type="common">Saccharomyces dairenensis</name>
    <dbReference type="NCBI Taxonomy" id="1071378"/>
    <lineage>
        <taxon>Eukaryota</taxon>
        <taxon>Fungi</taxon>
        <taxon>Dikarya</taxon>
        <taxon>Ascomycota</taxon>
        <taxon>Saccharomycotina</taxon>
        <taxon>Saccharomycetes</taxon>
        <taxon>Saccharomycetales</taxon>
        <taxon>Saccharomycetaceae</taxon>
        <taxon>Naumovozyma</taxon>
    </lineage>
</organism>
<sequence>MPPKRKTSVENQGDISTSSTNKPLKKKTKHGKQGQGQAIKAKKNNVKKTIKVLSKTLNYSLCIPTSVISNCTNLEQITYTIYQIAKAATFFNAGEIIILDLTSPPNTDDTQLKTKKKSTTKLSDSMLIASLLQYFVTPPYLVNSVFKKQYRQYFHEASKLPRLSALPFMRYLDHGEGNDNHRYREGLAIRMTKPGKISTSNKKEFKQTKFINIGKDINLELKSQLVPINVRVTVDTIEKRVVSPEEAYGDFVGAQASYGYHVRIAKSFGDIFTHCAFRNGYSQSVWINSGDYYYNESLKKYMKIDSKIPTISKIITGSATEDATKKVDAANLLMVYGKWDHIKQSFNASKDQFEGCEGAQDFFDGQFELPGMVPQGNVPIQDACMISLSSIQALI</sequence>
<comment type="similarity">
    <text evidence="2">Belongs to the class IV-like SAM-binding methyltransferase superfamily.</text>
</comment>
<keyword evidence="4" id="KW-0808">Transferase</keyword>
<dbReference type="GO" id="GO:0032259">
    <property type="term" value="P:methylation"/>
    <property type="evidence" value="ECO:0007669"/>
    <property type="project" value="UniProtKB-KW"/>
</dbReference>
<keyword evidence="3" id="KW-0489">Methyltransferase</keyword>
<dbReference type="OMA" id="YGYHVRI"/>
<dbReference type="FunFam" id="3.40.1280.10:FF:000040">
    <property type="entry name" value="YMR310C-like protein"/>
    <property type="match status" value="1"/>
</dbReference>
<dbReference type="InterPro" id="IPR029028">
    <property type="entry name" value="Alpha/beta_knot_MTases"/>
</dbReference>
<dbReference type="GO" id="GO:0005634">
    <property type="term" value="C:nucleus"/>
    <property type="evidence" value="ECO:0007669"/>
    <property type="project" value="UniProtKB-SubCell"/>
</dbReference>
<evidence type="ECO:0000256" key="5">
    <source>
        <dbReference type="ARBA" id="ARBA00023242"/>
    </source>
</evidence>
<protein>
    <submittedName>
        <fullName evidence="7">Uncharacterized protein</fullName>
    </submittedName>
</protein>
<dbReference type="Proteomes" id="UP000000689">
    <property type="component" value="Chromosome 9"/>
</dbReference>
<evidence type="ECO:0000256" key="1">
    <source>
        <dbReference type="ARBA" id="ARBA00004123"/>
    </source>
</evidence>
<dbReference type="HOGENOM" id="CLU_061859_0_0_1"/>
<evidence type="ECO:0000313" key="8">
    <source>
        <dbReference type="Proteomes" id="UP000000689"/>
    </source>
</evidence>
<dbReference type="PANTHER" id="PTHR12150">
    <property type="entry name" value="CLASS IV SAM-BINDING METHYLTRANSFERASE-RELATED"/>
    <property type="match status" value="1"/>
</dbReference>
<dbReference type="Pfam" id="PF02598">
    <property type="entry name" value="Methyltrn_RNA_3"/>
    <property type="match status" value="1"/>
</dbReference>
<dbReference type="InterPro" id="IPR003750">
    <property type="entry name" value="Put_MeTrfase-C9orf114-like"/>
</dbReference>
<keyword evidence="5" id="KW-0539">Nucleus</keyword>
<evidence type="ECO:0000256" key="2">
    <source>
        <dbReference type="ARBA" id="ARBA00009841"/>
    </source>
</evidence>
<accession>G0WGB6</accession>
<name>G0WGB6_NAUDC</name>
<dbReference type="AlphaFoldDB" id="G0WGB6"/>
<dbReference type="KEGG" id="ndi:NDAI_0I02590"/>
<evidence type="ECO:0000256" key="3">
    <source>
        <dbReference type="ARBA" id="ARBA00022603"/>
    </source>
</evidence>
<keyword evidence="8" id="KW-1185">Reference proteome</keyword>
<dbReference type="eggNOG" id="KOG3925">
    <property type="taxonomic scope" value="Eukaryota"/>
</dbReference>
<dbReference type="InterPro" id="IPR029026">
    <property type="entry name" value="tRNA_m1G_MTases_N"/>
</dbReference>
<proteinExistence type="inferred from homology"/>
<reference evidence="7 8" key="1">
    <citation type="journal article" date="2011" name="Proc. Natl. Acad. Sci. U.S.A.">
        <title>Evolutionary erosion of yeast sex chromosomes by mating-type switching accidents.</title>
        <authorList>
            <person name="Gordon J.L."/>
            <person name="Armisen D."/>
            <person name="Proux-Wera E."/>
            <person name="Oheigeartaigh S.S."/>
            <person name="Byrne K.P."/>
            <person name="Wolfe K.H."/>
        </authorList>
    </citation>
    <scope>NUCLEOTIDE SEQUENCE [LARGE SCALE GENOMIC DNA]</scope>
    <source>
        <strain evidence="8">ATCC 10597 / BCRC 20456 / CBS 421 / NBRC 0211 / NRRL Y-12639</strain>
    </source>
</reference>
<gene>
    <name evidence="7" type="primary">NDAI0I02590</name>
    <name evidence="7" type="ordered locus">NDAI_0I02590</name>
</gene>
<dbReference type="PANTHER" id="PTHR12150:SF13">
    <property type="entry name" value="METHYLTRANSFERASE C9ORF114-RELATED"/>
    <property type="match status" value="1"/>
</dbReference>
<dbReference type="STRING" id="1071378.G0WGB6"/>
<dbReference type="GeneID" id="11493838"/>
<dbReference type="Gene3D" id="3.40.1280.10">
    <property type="match status" value="2"/>
</dbReference>
<dbReference type="EMBL" id="HE580275">
    <property type="protein sequence ID" value="CCD26827.1"/>
    <property type="molecule type" value="Genomic_DNA"/>
</dbReference>
<dbReference type="SUPFAM" id="SSF75217">
    <property type="entry name" value="alpha/beta knot"/>
    <property type="match status" value="1"/>
</dbReference>
<dbReference type="CDD" id="cd18086">
    <property type="entry name" value="HsC9orf114-like"/>
    <property type="match status" value="1"/>
</dbReference>
<evidence type="ECO:0000256" key="6">
    <source>
        <dbReference type="SAM" id="MobiDB-lite"/>
    </source>
</evidence>
<dbReference type="GO" id="GO:0008168">
    <property type="term" value="F:methyltransferase activity"/>
    <property type="evidence" value="ECO:0007669"/>
    <property type="project" value="UniProtKB-KW"/>
</dbReference>
<feature type="region of interest" description="Disordered" evidence="6">
    <location>
        <begin position="1"/>
        <end position="40"/>
    </location>
</feature>
<comment type="subcellular location">
    <subcellularLocation>
        <location evidence="1">Nucleus</location>
    </subcellularLocation>
</comment>
<dbReference type="RefSeq" id="XP_003672070.1">
    <property type="nucleotide sequence ID" value="XM_003672022.1"/>
</dbReference>
<dbReference type="OrthoDB" id="361029at2759"/>
<feature type="compositionally biased region" description="Basic residues" evidence="6">
    <location>
        <begin position="23"/>
        <end position="32"/>
    </location>
</feature>